<organism evidence="3 4">
    <name type="scientific">Gemmatimonas groenlandica</name>
    <dbReference type="NCBI Taxonomy" id="2732249"/>
    <lineage>
        <taxon>Bacteria</taxon>
        <taxon>Pseudomonadati</taxon>
        <taxon>Gemmatimonadota</taxon>
        <taxon>Gemmatimonadia</taxon>
        <taxon>Gemmatimonadales</taxon>
        <taxon>Gemmatimonadaceae</taxon>
        <taxon>Gemmatimonas</taxon>
    </lineage>
</organism>
<proteinExistence type="predicted"/>
<reference evidence="3 4" key="1">
    <citation type="submission" date="2020-05" db="EMBL/GenBank/DDBJ databases">
        <title>Complete genome sequence of Gemmatimonas greenlandica TET16.</title>
        <authorList>
            <person name="Zeng Y."/>
        </authorList>
    </citation>
    <scope>NUCLEOTIDE SEQUENCE [LARGE SCALE GENOMIC DNA]</scope>
    <source>
        <strain evidence="3 4">TET16</strain>
    </source>
</reference>
<evidence type="ECO:0000259" key="2">
    <source>
        <dbReference type="Pfam" id="PF00144"/>
    </source>
</evidence>
<keyword evidence="1" id="KW-0732">Signal</keyword>
<dbReference type="Proteomes" id="UP000500938">
    <property type="component" value="Chromosome"/>
</dbReference>
<dbReference type="AlphaFoldDB" id="A0A6M4IWL0"/>
<evidence type="ECO:0000313" key="3">
    <source>
        <dbReference type="EMBL" id="QJR36571.1"/>
    </source>
</evidence>
<dbReference type="PANTHER" id="PTHR46825">
    <property type="entry name" value="D-ALANYL-D-ALANINE-CARBOXYPEPTIDASE/ENDOPEPTIDASE AMPH"/>
    <property type="match status" value="1"/>
</dbReference>
<feature type="domain" description="Beta-lactamase-related" evidence="2">
    <location>
        <begin position="31"/>
        <end position="343"/>
    </location>
</feature>
<feature type="chain" id="PRO_5026798919" evidence="1">
    <location>
        <begin position="23"/>
        <end position="485"/>
    </location>
</feature>
<dbReference type="Pfam" id="PF00144">
    <property type="entry name" value="Beta-lactamase"/>
    <property type="match status" value="1"/>
</dbReference>
<evidence type="ECO:0000313" key="4">
    <source>
        <dbReference type="Proteomes" id="UP000500938"/>
    </source>
</evidence>
<dbReference type="RefSeq" id="WP_171226003.1">
    <property type="nucleotide sequence ID" value="NZ_CP053085.1"/>
</dbReference>
<dbReference type="EMBL" id="CP053085">
    <property type="protein sequence ID" value="QJR36571.1"/>
    <property type="molecule type" value="Genomic_DNA"/>
</dbReference>
<dbReference type="KEGG" id="ggr:HKW67_14170"/>
<feature type="signal peptide" evidence="1">
    <location>
        <begin position="1"/>
        <end position="22"/>
    </location>
</feature>
<dbReference type="InterPro" id="IPR012338">
    <property type="entry name" value="Beta-lactam/transpept-like"/>
</dbReference>
<sequence length="485" mass="51651">MTRYPVAVLVSALMLSNHPLDAQSTPDFAAIDSFVTQVMRADRLPGASVAIVHDGHVVHVRGFGTDGYGRPVSPNTIFTLGSMSKAFTALAIMQLVDSGRVELDAPVQRYLPWFRVADSTASGQITVRHLLLHTSGIPTRATRASGESRSLTDHVRALARTSLARAPGVAHEYASPNYLVLSAVIEAVTGETYAHYVERRIFEALQMSHSHTDRTRAIAQGMAQGHVYVLGYPRETTLPFEHDRLPTAALISSAQDMAQFLIAQLEEGVYDGTRVVSAASVAAMHTGGAPSEGFSYAFGWRDGQIGGVRAVHHGGITPNFRGKMVMLPDSKWGVVVLTNASTGLPIPLAPTSHRLADDIAAYLVGTPLPPPTSQHRTRWLALTVILLGLLVIHSRPVALTSCSRAPLPKPSPTIGGVGRGRGCGDGDRTAAALRGQVVGTACRRARHRTVAHGGGDPVPRVGCDAGARSDTVIRHLDVPKGTFMV</sequence>
<gene>
    <name evidence="3" type="ORF">HKW67_14170</name>
</gene>
<protein>
    <submittedName>
        <fullName evidence="3">Beta-lactamase family protein</fullName>
    </submittedName>
</protein>
<dbReference type="SUPFAM" id="SSF56601">
    <property type="entry name" value="beta-lactamase/transpeptidase-like"/>
    <property type="match status" value="1"/>
</dbReference>
<dbReference type="InterPro" id="IPR001466">
    <property type="entry name" value="Beta-lactam-related"/>
</dbReference>
<keyword evidence="4" id="KW-1185">Reference proteome</keyword>
<name>A0A6M4IWL0_9BACT</name>
<evidence type="ECO:0000256" key="1">
    <source>
        <dbReference type="SAM" id="SignalP"/>
    </source>
</evidence>
<dbReference type="InterPro" id="IPR050491">
    <property type="entry name" value="AmpC-like"/>
</dbReference>
<dbReference type="PANTHER" id="PTHR46825:SF9">
    <property type="entry name" value="BETA-LACTAMASE-RELATED DOMAIN-CONTAINING PROTEIN"/>
    <property type="match status" value="1"/>
</dbReference>
<dbReference type="Gene3D" id="3.40.710.10">
    <property type="entry name" value="DD-peptidase/beta-lactamase superfamily"/>
    <property type="match status" value="1"/>
</dbReference>
<accession>A0A6M4IWL0</accession>